<dbReference type="Proteomes" id="UP000576393">
    <property type="component" value="Unassembled WGS sequence"/>
</dbReference>
<evidence type="ECO:0000256" key="4">
    <source>
        <dbReference type="PROSITE-ProRule" id="PRU00510"/>
    </source>
</evidence>
<evidence type="ECO:0000256" key="1">
    <source>
        <dbReference type="ARBA" id="ARBA00022723"/>
    </source>
</evidence>
<keyword evidence="1" id="KW-0479">Metal-binding</keyword>
<evidence type="ECO:0000256" key="3">
    <source>
        <dbReference type="ARBA" id="ARBA00022833"/>
    </source>
</evidence>
<dbReference type="RefSeq" id="WP_179825214.1">
    <property type="nucleotide sequence ID" value="NZ_CP192034.1"/>
</dbReference>
<dbReference type="PANTHER" id="PTHR33823:SF2">
    <property type="entry name" value="RNA POLYMERASE-BINDING TRANSCRIPTION FACTOR DKSA"/>
    <property type="match status" value="1"/>
</dbReference>
<dbReference type="PANTHER" id="PTHR33823">
    <property type="entry name" value="RNA POLYMERASE-BINDING TRANSCRIPTION FACTOR DKSA-RELATED"/>
    <property type="match status" value="1"/>
</dbReference>
<dbReference type="PROSITE" id="PS51128">
    <property type="entry name" value="ZF_DKSA_2"/>
    <property type="match status" value="1"/>
</dbReference>
<dbReference type="InterPro" id="IPR000962">
    <property type="entry name" value="Znf_DskA_TraR"/>
</dbReference>
<evidence type="ECO:0000313" key="6">
    <source>
        <dbReference type="EMBL" id="NYF42547.1"/>
    </source>
</evidence>
<keyword evidence="2" id="KW-0863">Zinc-finger</keyword>
<proteinExistence type="predicted"/>
<dbReference type="Gene3D" id="1.20.120.910">
    <property type="entry name" value="DksA, coiled-coil domain"/>
    <property type="match status" value="1"/>
</dbReference>
<protein>
    <submittedName>
        <fullName evidence="6">DnaK suppressor protein</fullName>
    </submittedName>
</protein>
<keyword evidence="7" id="KW-1185">Reference proteome</keyword>
<feature type="domain" description="Zinc finger DksA/TraR C4-type" evidence="5">
    <location>
        <begin position="73"/>
        <end position="108"/>
    </location>
</feature>
<dbReference type="GO" id="GO:0008270">
    <property type="term" value="F:zinc ion binding"/>
    <property type="evidence" value="ECO:0007669"/>
    <property type="project" value="UniProtKB-KW"/>
</dbReference>
<gene>
    <name evidence="6" type="ORF">HDA43_004748</name>
</gene>
<organism evidence="6 7">
    <name type="scientific">Streptosporangium sandarakinum</name>
    <dbReference type="NCBI Taxonomy" id="1260955"/>
    <lineage>
        <taxon>Bacteria</taxon>
        <taxon>Bacillati</taxon>
        <taxon>Actinomycetota</taxon>
        <taxon>Actinomycetes</taxon>
        <taxon>Streptosporangiales</taxon>
        <taxon>Streptosporangiaceae</taxon>
        <taxon>Streptosporangium</taxon>
    </lineage>
</organism>
<dbReference type="SUPFAM" id="SSF57716">
    <property type="entry name" value="Glucocorticoid receptor-like (DNA-binding domain)"/>
    <property type="match status" value="1"/>
</dbReference>
<dbReference type="Pfam" id="PF01258">
    <property type="entry name" value="zf-dskA_traR"/>
    <property type="match status" value="1"/>
</dbReference>
<accession>A0A852UY08</accession>
<evidence type="ECO:0000313" key="7">
    <source>
        <dbReference type="Proteomes" id="UP000576393"/>
    </source>
</evidence>
<keyword evidence="3" id="KW-0862">Zinc</keyword>
<feature type="zinc finger region" description="dksA C4-type" evidence="4">
    <location>
        <begin position="78"/>
        <end position="102"/>
    </location>
</feature>
<name>A0A852UY08_9ACTN</name>
<evidence type="ECO:0000259" key="5">
    <source>
        <dbReference type="Pfam" id="PF01258"/>
    </source>
</evidence>
<dbReference type="AlphaFoldDB" id="A0A852UY08"/>
<comment type="caution">
    <text evidence="6">The sequence shown here is derived from an EMBL/GenBank/DDBJ whole genome shotgun (WGS) entry which is preliminary data.</text>
</comment>
<reference evidence="6 7" key="1">
    <citation type="submission" date="2020-07" db="EMBL/GenBank/DDBJ databases">
        <title>Sequencing the genomes of 1000 actinobacteria strains.</title>
        <authorList>
            <person name="Klenk H.-P."/>
        </authorList>
    </citation>
    <scope>NUCLEOTIDE SEQUENCE [LARGE SCALE GENOMIC DNA]</scope>
    <source>
        <strain evidence="6 7">DSM 45763</strain>
    </source>
</reference>
<sequence length="110" mass="12020">MDASTARMRLESTLTEIDRSIVVLRGDPSARGDLPGSDAGSVMTDTDRDRALLEAAVQHRRAVVEAIARLDGGRYGLCVDCGAAVPEGRLQARPEAERCVPCQSRRERRR</sequence>
<dbReference type="EMBL" id="JACCCO010000002">
    <property type="protein sequence ID" value="NYF42547.1"/>
    <property type="molecule type" value="Genomic_DNA"/>
</dbReference>
<evidence type="ECO:0000256" key="2">
    <source>
        <dbReference type="ARBA" id="ARBA00022771"/>
    </source>
</evidence>